<evidence type="ECO:0000313" key="2">
    <source>
        <dbReference type="Proteomes" id="UP000179769"/>
    </source>
</evidence>
<name>A0A1S1QGY7_9ACTN</name>
<dbReference type="Proteomes" id="UP000179769">
    <property type="component" value="Unassembled WGS sequence"/>
</dbReference>
<keyword evidence="2" id="KW-1185">Reference proteome</keyword>
<gene>
    <name evidence="1" type="ORF">BBK14_15605</name>
</gene>
<reference evidence="2" key="1">
    <citation type="submission" date="2016-07" db="EMBL/GenBank/DDBJ databases">
        <title>Frankia sp. NRRL B-16219 Genome sequencing.</title>
        <authorList>
            <person name="Ghodhbane-Gtari F."/>
            <person name="Swanson E."/>
            <person name="Gueddou A."/>
            <person name="Louati M."/>
            <person name="Nouioui I."/>
            <person name="Hezbri K."/>
            <person name="Abebe-Akele F."/>
            <person name="Simpson S."/>
            <person name="Morris K."/>
            <person name="Thomas K."/>
            <person name="Gtari M."/>
            <person name="Tisa L.S."/>
        </authorList>
    </citation>
    <scope>NUCLEOTIDE SEQUENCE [LARGE SCALE GENOMIC DNA]</scope>
    <source>
        <strain evidence="2">NRRL B-16219</strain>
    </source>
</reference>
<sequence length="71" mass="7910">MQRRQRAFGPAFAFPDQAARSRDAQARGAGLSRAGRCAIYWTHNSDLIGFRIDDAADGTSLYSFWLGFEPI</sequence>
<protein>
    <submittedName>
        <fullName evidence="1">Uncharacterized protein</fullName>
    </submittedName>
</protein>
<accession>A0A1S1QGY7</accession>
<organism evidence="1 2">
    <name type="scientific">Parafrankia soli</name>
    <dbReference type="NCBI Taxonomy" id="2599596"/>
    <lineage>
        <taxon>Bacteria</taxon>
        <taxon>Bacillati</taxon>
        <taxon>Actinomycetota</taxon>
        <taxon>Actinomycetes</taxon>
        <taxon>Frankiales</taxon>
        <taxon>Frankiaceae</taxon>
        <taxon>Parafrankia</taxon>
    </lineage>
</organism>
<dbReference type="EMBL" id="MAXA01000147">
    <property type="protein sequence ID" value="OHV33220.1"/>
    <property type="molecule type" value="Genomic_DNA"/>
</dbReference>
<evidence type="ECO:0000313" key="1">
    <source>
        <dbReference type="EMBL" id="OHV33220.1"/>
    </source>
</evidence>
<comment type="caution">
    <text evidence="1">The sequence shown here is derived from an EMBL/GenBank/DDBJ whole genome shotgun (WGS) entry which is preliminary data.</text>
</comment>
<proteinExistence type="predicted"/>
<dbReference type="AlphaFoldDB" id="A0A1S1QGY7"/>